<accession>A0ABP6SRI8</accession>
<dbReference type="SUPFAM" id="SSF55469">
    <property type="entry name" value="FMN-dependent nitroreductase-like"/>
    <property type="match status" value="2"/>
</dbReference>
<dbReference type="NCBIfam" id="TIGR03605">
    <property type="entry name" value="antibiot_sagB"/>
    <property type="match status" value="1"/>
</dbReference>
<gene>
    <name evidence="2" type="ORF">GCM10020369_08090</name>
</gene>
<evidence type="ECO:0000313" key="2">
    <source>
        <dbReference type="EMBL" id="GAA3383183.1"/>
    </source>
</evidence>
<name>A0ABP6SRI8_9ACTN</name>
<feature type="domain" description="Nitroreductase" evidence="1">
    <location>
        <begin position="346"/>
        <end position="514"/>
    </location>
</feature>
<comment type="caution">
    <text evidence="2">The sequence shown here is derived from an EMBL/GenBank/DDBJ whole genome shotgun (WGS) entry which is preliminary data.</text>
</comment>
<reference evidence="3" key="1">
    <citation type="journal article" date="2019" name="Int. J. Syst. Evol. Microbiol.">
        <title>The Global Catalogue of Microorganisms (GCM) 10K type strain sequencing project: providing services to taxonomists for standard genome sequencing and annotation.</title>
        <authorList>
            <consortium name="The Broad Institute Genomics Platform"/>
            <consortium name="The Broad Institute Genome Sequencing Center for Infectious Disease"/>
            <person name="Wu L."/>
            <person name="Ma J."/>
        </authorList>
    </citation>
    <scope>NUCLEOTIDE SEQUENCE [LARGE SCALE GENOMIC DNA]</scope>
    <source>
        <strain evidence="3">JCM 9458</strain>
    </source>
</reference>
<dbReference type="InterPro" id="IPR029479">
    <property type="entry name" value="Nitroreductase"/>
</dbReference>
<proteinExistence type="predicted"/>
<organism evidence="2 3">
    <name type="scientific">Cryptosporangium minutisporangium</name>
    <dbReference type="NCBI Taxonomy" id="113569"/>
    <lineage>
        <taxon>Bacteria</taxon>
        <taxon>Bacillati</taxon>
        <taxon>Actinomycetota</taxon>
        <taxon>Actinomycetes</taxon>
        <taxon>Cryptosporangiales</taxon>
        <taxon>Cryptosporangiaceae</taxon>
        <taxon>Cryptosporangium</taxon>
    </lineage>
</organism>
<protein>
    <recommendedName>
        <fullName evidence="1">Nitroreductase domain-containing protein</fullName>
    </recommendedName>
</protein>
<dbReference type="PANTHER" id="PTHR43745:SF2">
    <property type="entry name" value="NITROREDUCTASE MJ1384-RELATED"/>
    <property type="match status" value="1"/>
</dbReference>
<evidence type="ECO:0000313" key="3">
    <source>
        <dbReference type="Proteomes" id="UP001501676"/>
    </source>
</evidence>
<dbReference type="PANTHER" id="PTHR43745">
    <property type="entry name" value="NITROREDUCTASE MJ1384-RELATED"/>
    <property type="match status" value="1"/>
</dbReference>
<dbReference type="Proteomes" id="UP001501676">
    <property type="component" value="Unassembled WGS sequence"/>
</dbReference>
<evidence type="ECO:0000259" key="1">
    <source>
        <dbReference type="Pfam" id="PF00881"/>
    </source>
</evidence>
<dbReference type="InterPro" id="IPR020051">
    <property type="entry name" value="SagB-type_dehydrogenase"/>
</dbReference>
<sequence length="527" mass="56352">MGYAQQYAPAIMRRGRIAMEPVDFTPDWGDAPRKGKFYPGVDSLPLPVDAAPSGTADAGLSAGAEPGETGFTLSTLAGMLHDSYALLGRRLGVQANTDLPALPSYAHANWFRGTASGGGLYPCSIYWICGPNGPVTPGIYYYSTQRHAMQPLALGDASGEVRAALGALPEAARTDQFLVVGIKYWQNAFKYNSFAYHAVTMDVGTTLQTWTMWARAEGLRIEPALWFDEQRLARLLALPDGEESVFAVVPLAWQGARGGAGPAPSHPPVVTHADRERSHRVFTFDSVERMHTAASGATVRPDPGALRTAAAAPRVPAAPDLPLPAPALMPMSMRAALRRRRSSFGRFEAARPISSAELAALLATSAGTRIDCDVNRPDTPSLSKLYAFVNHVDGVPPGAYEYEAAENTLRLVKAGPPGEFVERNYFLANYNLEQAAAVLVPTVRTAAVLAALGDRGYHLVNATIGAIAQACYTASAALDIGCGVALGFDNISYIEELDLADSGEQPLLIMLVGHERSHPADFRYELV</sequence>
<dbReference type="EMBL" id="BAAAYN010000004">
    <property type="protein sequence ID" value="GAA3383183.1"/>
    <property type="molecule type" value="Genomic_DNA"/>
</dbReference>
<dbReference type="InterPro" id="IPR052544">
    <property type="entry name" value="Bacteriocin_Proc_Enz"/>
</dbReference>
<dbReference type="Pfam" id="PF00881">
    <property type="entry name" value="Nitroreductase"/>
    <property type="match status" value="1"/>
</dbReference>
<dbReference type="RefSeq" id="WP_345726566.1">
    <property type="nucleotide sequence ID" value="NZ_BAAAYN010000004.1"/>
</dbReference>
<keyword evidence="3" id="KW-1185">Reference proteome</keyword>
<dbReference type="Gene3D" id="3.40.109.10">
    <property type="entry name" value="NADH Oxidase"/>
    <property type="match status" value="2"/>
</dbReference>
<dbReference type="InterPro" id="IPR000415">
    <property type="entry name" value="Nitroreductase-like"/>
</dbReference>